<evidence type="ECO:0000313" key="2">
    <source>
        <dbReference type="EMBL" id="MFC4303540.1"/>
    </source>
</evidence>
<protein>
    <submittedName>
        <fullName evidence="2">Uncharacterized protein</fullName>
    </submittedName>
</protein>
<evidence type="ECO:0000313" key="3">
    <source>
        <dbReference type="Proteomes" id="UP001595755"/>
    </source>
</evidence>
<evidence type="ECO:0000256" key="1">
    <source>
        <dbReference type="SAM" id="MobiDB-lite"/>
    </source>
</evidence>
<keyword evidence="3" id="KW-1185">Reference proteome</keyword>
<proteinExistence type="predicted"/>
<name>A0ABV8S923_9BACL</name>
<comment type="caution">
    <text evidence="2">The sequence shown here is derived from an EMBL/GenBank/DDBJ whole genome shotgun (WGS) entry which is preliminary data.</text>
</comment>
<organism evidence="2 3">
    <name type="scientific">Cohnella boryungensis</name>
    <dbReference type="NCBI Taxonomy" id="768479"/>
    <lineage>
        <taxon>Bacteria</taxon>
        <taxon>Bacillati</taxon>
        <taxon>Bacillota</taxon>
        <taxon>Bacilli</taxon>
        <taxon>Bacillales</taxon>
        <taxon>Paenibacillaceae</taxon>
        <taxon>Cohnella</taxon>
    </lineage>
</organism>
<reference evidence="3" key="1">
    <citation type="journal article" date="2019" name="Int. J. Syst. Evol. Microbiol.">
        <title>The Global Catalogue of Microorganisms (GCM) 10K type strain sequencing project: providing services to taxonomists for standard genome sequencing and annotation.</title>
        <authorList>
            <consortium name="The Broad Institute Genomics Platform"/>
            <consortium name="The Broad Institute Genome Sequencing Center for Infectious Disease"/>
            <person name="Wu L."/>
            <person name="Ma J."/>
        </authorList>
    </citation>
    <scope>NUCLEOTIDE SEQUENCE [LARGE SCALE GENOMIC DNA]</scope>
    <source>
        <strain evidence="3">CGMCC 4.1641</strain>
    </source>
</reference>
<accession>A0ABV8S923</accession>
<gene>
    <name evidence="2" type="ORF">ACFO1S_08745</name>
</gene>
<sequence length="47" mass="5262">MENKSRRGNYKGTTHMKAPHQDMAFVNDTLENTKSVAPVPSAKKETD</sequence>
<feature type="region of interest" description="Disordered" evidence="1">
    <location>
        <begin position="1"/>
        <end position="47"/>
    </location>
</feature>
<dbReference type="RefSeq" id="WP_204602746.1">
    <property type="nucleotide sequence ID" value="NZ_JBHSED010000013.1"/>
</dbReference>
<dbReference type="Proteomes" id="UP001595755">
    <property type="component" value="Unassembled WGS sequence"/>
</dbReference>
<dbReference type="EMBL" id="JBHSED010000013">
    <property type="protein sequence ID" value="MFC4303540.1"/>
    <property type="molecule type" value="Genomic_DNA"/>
</dbReference>